<dbReference type="EMBL" id="VLKI01000037">
    <property type="protein sequence ID" value="TWH77842.1"/>
    <property type="molecule type" value="Genomic_DNA"/>
</dbReference>
<keyword evidence="1" id="KW-0472">Membrane</keyword>
<comment type="caution">
    <text evidence="2">The sequence shown here is derived from an EMBL/GenBank/DDBJ whole genome shotgun (WGS) entry which is preliminary data.</text>
</comment>
<keyword evidence="1" id="KW-0812">Transmembrane</keyword>
<proteinExistence type="predicted"/>
<dbReference type="Proteomes" id="UP000318667">
    <property type="component" value="Unassembled WGS sequence"/>
</dbReference>
<evidence type="ECO:0000313" key="3">
    <source>
        <dbReference type="Proteomes" id="UP000318667"/>
    </source>
</evidence>
<dbReference type="AlphaFoldDB" id="A0A562J3V4"/>
<protein>
    <submittedName>
        <fullName evidence="2">Uncharacterized protein</fullName>
    </submittedName>
</protein>
<gene>
    <name evidence="2" type="ORF">IQ19_05546</name>
</gene>
<organism evidence="2 3">
    <name type="scientific">Cytobacillus oceanisediminis</name>
    <dbReference type="NCBI Taxonomy" id="665099"/>
    <lineage>
        <taxon>Bacteria</taxon>
        <taxon>Bacillati</taxon>
        <taxon>Bacillota</taxon>
        <taxon>Bacilli</taxon>
        <taxon>Bacillales</taxon>
        <taxon>Bacillaceae</taxon>
        <taxon>Cytobacillus</taxon>
    </lineage>
</organism>
<reference evidence="2 3" key="1">
    <citation type="journal article" date="2015" name="Stand. Genomic Sci.">
        <title>Genomic Encyclopedia of Bacterial and Archaeal Type Strains, Phase III: the genomes of soil and plant-associated and newly described type strains.</title>
        <authorList>
            <person name="Whitman W.B."/>
            <person name="Woyke T."/>
            <person name="Klenk H.P."/>
            <person name="Zhou Y."/>
            <person name="Lilburn T.G."/>
            <person name="Beck B.J."/>
            <person name="De Vos P."/>
            <person name="Vandamme P."/>
            <person name="Eisen J.A."/>
            <person name="Garrity G."/>
            <person name="Hugenholtz P."/>
            <person name="Kyrpides N.C."/>
        </authorList>
    </citation>
    <scope>NUCLEOTIDE SEQUENCE [LARGE SCALE GENOMIC DNA]</scope>
    <source>
        <strain evidence="2 3">CGMCC 1.10115</strain>
    </source>
</reference>
<keyword evidence="1" id="KW-1133">Transmembrane helix</keyword>
<evidence type="ECO:0000313" key="2">
    <source>
        <dbReference type="EMBL" id="TWH77842.1"/>
    </source>
</evidence>
<feature type="transmembrane region" description="Helical" evidence="1">
    <location>
        <begin position="5"/>
        <end position="22"/>
    </location>
</feature>
<keyword evidence="3" id="KW-1185">Reference proteome</keyword>
<accession>A0A562J3V4</accession>
<evidence type="ECO:0000256" key="1">
    <source>
        <dbReference type="SAM" id="Phobius"/>
    </source>
</evidence>
<sequence>MKFYWFLMFFLFFIWIIVSYLYPEPSWWSIFTSDRSTHTPLFEQISLNKINSITLILLGLAYLLHRIIHKHN</sequence>
<name>A0A562J3V4_9BACI</name>
<feature type="transmembrane region" description="Helical" evidence="1">
    <location>
        <begin position="50"/>
        <end position="68"/>
    </location>
</feature>